<dbReference type="RefSeq" id="WP_089896206.1">
    <property type="nucleotide sequence ID" value="NZ_FOJG01000001.1"/>
</dbReference>
<dbReference type="PRINTS" id="PR00344">
    <property type="entry name" value="BCTRLSENSOR"/>
</dbReference>
<dbReference type="InterPro" id="IPR036097">
    <property type="entry name" value="HisK_dim/P_sf"/>
</dbReference>
<dbReference type="Gene3D" id="3.30.565.10">
    <property type="entry name" value="Histidine kinase-like ATPase, C-terminal domain"/>
    <property type="match status" value="1"/>
</dbReference>
<dbReference type="EC" id="2.7.13.3" evidence="2"/>
<dbReference type="GO" id="GO:0009927">
    <property type="term" value="F:histidine phosphotransfer kinase activity"/>
    <property type="evidence" value="ECO:0007669"/>
    <property type="project" value="TreeGrafter"/>
</dbReference>
<feature type="modified residue" description="4-aspartylphosphate" evidence="6">
    <location>
        <position position="496"/>
    </location>
</feature>
<feature type="transmembrane region" description="Helical" evidence="7">
    <location>
        <begin position="163"/>
        <end position="184"/>
    </location>
</feature>
<accession>A0A1I0RNE2</accession>
<dbReference type="Proteomes" id="UP000199310">
    <property type="component" value="Unassembled WGS sequence"/>
</dbReference>
<dbReference type="InterPro" id="IPR001789">
    <property type="entry name" value="Sig_transdc_resp-reg_receiver"/>
</dbReference>
<dbReference type="PROSITE" id="PS50110">
    <property type="entry name" value="RESPONSE_REGULATORY"/>
    <property type="match status" value="1"/>
</dbReference>
<dbReference type="PANTHER" id="PTHR43047">
    <property type="entry name" value="TWO-COMPONENT HISTIDINE PROTEIN KINASE"/>
    <property type="match status" value="1"/>
</dbReference>
<gene>
    <name evidence="10" type="ORF">SAMN04488122_3125</name>
</gene>
<feature type="domain" description="Histidine kinase" evidence="8">
    <location>
        <begin position="207"/>
        <end position="425"/>
    </location>
</feature>
<dbReference type="CDD" id="cd00082">
    <property type="entry name" value="HisKA"/>
    <property type="match status" value="1"/>
</dbReference>
<dbReference type="Pfam" id="PF00072">
    <property type="entry name" value="Response_reg"/>
    <property type="match status" value="1"/>
</dbReference>
<feature type="transmembrane region" description="Helical" evidence="7">
    <location>
        <begin position="31"/>
        <end position="49"/>
    </location>
</feature>
<sequence>MNIRQFFHQVVNTGTLRQEASLAKVTRMVNTFSVVTISLCLIFGGLIYLGTGKADLLIPAWIEAAVFLGVFMLNALNKPVLASISFIAINNIAIVYFSAVMGMVAEVHLLFLFLLGASLMIFRSRALVIASIVVAVVSVTACEINYYYRLITPMSMPLSQQFIIRWITLPAILLLDVATIFLYVRKLRTLNIRLTKATDEKTIFVRETSHEIRNPLNAIYGISQDLMMKVHKEERYSEIRPEIEHLYSATHNVLQIINNVLAISKIEDGAAHTLHPEVFNIRELITDKVIVYQYIADLRGVKIRADIPENMPEHILADKGKLTQILNNLLFNAIKFTRSNSMVTVLVSRESDLWQFVVKDQGNGMPEADLLTLFTPFKSGKSEFEGSGLGLPITKKYVDMMNGRITVNSTSGKGTSFIVRLPLVVSEAAIPATGTGWMELTMHKGMKSLVIDDNEMSQLVLSNFLRRLGFTTVTAGNGAEGIHKAMDEKPDIIFIDSYMPGLSGKDTLQQLRAIPDLQNIPVIAVSGDAFQESIDDMLGAGASEYISKPIDLKLLNSALNKVLVQ</sequence>
<keyword evidence="7" id="KW-0472">Membrane</keyword>
<reference evidence="11" key="1">
    <citation type="submission" date="2016-10" db="EMBL/GenBank/DDBJ databases">
        <authorList>
            <person name="Varghese N."/>
            <person name="Submissions S."/>
        </authorList>
    </citation>
    <scope>NUCLEOTIDE SEQUENCE [LARGE SCALE GENOMIC DNA]</scope>
    <source>
        <strain evidence="11">DSM 3695</strain>
    </source>
</reference>
<keyword evidence="3 6" id="KW-0597">Phosphoprotein</keyword>
<dbReference type="InterPro" id="IPR004358">
    <property type="entry name" value="Sig_transdc_His_kin-like_C"/>
</dbReference>
<organism evidence="10 11">
    <name type="scientific">Chitinophaga arvensicola</name>
    <dbReference type="NCBI Taxonomy" id="29529"/>
    <lineage>
        <taxon>Bacteria</taxon>
        <taxon>Pseudomonadati</taxon>
        <taxon>Bacteroidota</taxon>
        <taxon>Chitinophagia</taxon>
        <taxon>Chitinophagales</taxon>
        <taxon>Chitinophagaceae</taxon>
        <taxon>Chitinophaga</taxon>
    </lineage>
</organism>
<protein>
    <recommendedName>
        <fullName evidence="2">histidine kinase</fullName>
        <ecNumber evidence="2">2.7.13.3</ecNumber>
    </recommendedName>
</protein>
<dbReference type="InterPro" id="IPR003661">
    <property type="entry name" value="HisK_dim/P_dom"/>
</dbReference>
<dbReference type="Pfam" id="PF00512">
    <property type="entry name" value="HisKA"/>
    <property type="match status" value="1"/>
</dbReference>
<keyword evidence="4" id="KW-0808">Transferase</keyword>
<evidence type="ECO:0000259" key="9">
    <source>
        <dbReference type="PROSITE" id="PS50110"/>
    </source>
</evidence>
<evidence type="ECO:0000256" key="7">
    <source>
        <dbReference type="SAM" id="Phobius"/>
    </source>
</evidence>
<dbReference type="PANTHER" id="PTHR43047:SF72">
    <property type="entry name" value="OSMOSENSING HISTIDINE PROTEIN KINASE SLN1"/>
    <property type="match status" value="1"/>
</dbReference>
<evidence type="ECO:0000256" key="4">
    <source>
        <dbReference type="ARBA" id="ARBA00022679"/>
    </source>
</evidence>
<name>A0A1I0RNE2_9BACT</name>
<proteinExistence type="predicted"/>
<dbReference type="InterPro" id="IPR036890">
    <property type="entry name" value="HATPase_C_sf"/>
</dbReference>
<evidence type="ECO:0000259" key="8">
    <source>
        <dbReference type="PROSITE" id="PS50109"/>
    </source>
</evidence>
<dbReference type="SMART" id="SM00387">
    <property type="entry name" value="HATPase_c"/>
    <property type="match status" value="1"/>
</dbReference>
<dbReference type="Gene3D" id="1.10.287.130">
    <property type="match status" value="1"/>
</dbReference>
<dbReference type="EMBL" id="FOJG01000001">
    <property type="protein sequence ID" value="SEW42625.1"/>
    <property type="molecule type" value="Genomic_DNA"/>
</dbReference>
<feature type="transmembrane region" description="Helical" evidence="7">
    <location>
        <begin position="127"/>
        <end position="148"/>
    </location>
</feature>
<dbReference type="PROSITE" id="PS50109">
    <property type="entry name" value="HIS_KIN"/>
    <property type="match status" value="1"/>
</dbReference>
<comment type="catalytic activity">
    <reaction evidence="1">
        <text>ATP + protein L-histidine = ADP + protein N-phospho-L-histidine.</text>
        <dbReference type="EC" id="2.7.13.3"/>
    </reaction>
</comment>
<dbReference type="Pfam" id="PF02518">
    <property type="entry name" value="HATPase_c"/>
    <property type="match status" value="1"/>
</dbReference>
<dbReference type="GO" id="GO:0000155">
    <property type="term" value="F:phosphorelay sensor kinase activity"/>
    <property type="evidence" value="ECO:0007669"/>
    <property type="project" value="InterPro"/>
</dbReference>
<dbReference type="SUPFAM" id="SSF47384">
    <property type="entry name" value="Homodimeric domain of signal transducing histidine kinase"/>
    <property type="match status" value="1"/>
</dbReference>
<dbReference type="STRING" id="29529.SAMN04488122_3125"/>
<dbReference type="InterPro" id="IPR011006">
    <property type="entry name" value="CheY-like_superfamily"/>
</dbReference>
<dbReference type="InterPro" id="IPR003594">
    <property type="entry name" value="HATPase_dom"/>
</dbReference>
<keyword evidence="7" id="KW-1133">Transmembrane helix</keyword>
<dbReference type="InterPro" id="IPR005467">
    <property type="entry name" value="His_kinase_dom"/>
</dbReference>
<dbReference type="SUPFAM" id="SSF55874">
    <property type="entry name" value="ATPase domain of HSP90 chaperone/DNA topoisomerase II/histidine kinase"/>
    <property type="match status" value="1"/>
</dbReference>
<dbReference type="AlphaFoldDB" id="A0A1I0RNE2"/>
<dbReference type="Gene3D" id="3.40.50.2300">
    <property type="match status" value="1"/>
</dbReference>
<evidence type="ECO:0000313" key="10">
    <source>
        <dbReference type="EMBL" id="SEW42625.1"/>
    </source>
</evidence>
<feature type="domain" description="Response regulatory" evidence="9">
    <location>
        <begin position="447"/>
        <end position="563"/>
    </location>
</feature>
<keyword evidence="5 10" id="KW-0418">Kinase</keyword>
<dbReference type="CDD" id="cd00156">
    <property type="entry name" value="REC"/>
    <property type="match status" value="1"/>
</dbReference>
<evidence type="ECO:0000256" key="2">
    <source>
        <dbReference type="ARBA" id="ARBA00012438"/>
    </source>
</evidence>
<evidence type="ECO:0000313" key="11">
    <source>
        <dbReference type="Proteomes" id="UP000199310"/>
    </source>
</evidence>
<dbReference type="SMART" id="SM00388">
    <property type="entry name" value="HisKA"/>
    <property type="match status" value="1"/>
</dbReference>
<evidence type="ECO:0000256" key="3">
    <source>
        <dbReference type="ARBA" id="ARBA00022553"/>
    </source>
</evidence>
<evidence type="ECO:0000256" key="6">
    <source>
        <dbReference type="PROSITE-ProRule" id="PRU00169"/>
    </source>
</evidence>
<dbReference type="SMART" id="SM00448">
    <property type="entry name" value="REC"/>
    <property type="match status" value="1"/>
</dbReference>
<keyword evidence="7" id="KW-0812">Transmembrane</keyword>
<dbReference type="GO" id="GO:0005886">
    <property type="term" value="C:plasma membrane"/>
    <property type="evidence" value="ECO:0007669"/>
    <property type="project" value="TreeGrafter"/>
</dbReference>
<evidence type="ECO:0000256" key="1">
    <source>
        <dbReference type="ARBA" id="ARBA00000085"/>
    </source>
</evidence>
<dbReference type="OrthoDB" id="636661at2"/>
<feature type="transmembrane region" description="Helical" evidence="7">
    <location>
        <begin position="82"/>
        <end position="115"/>
    </location>
</feature>
<dbReference type="SUPFAM" id="SSF52172">
    <property type="entry name" value="CheY-like"/>
    <property type="match status" value="1"/>
</dbReference>
<evidence type="ECO:0000256" key="5">
    <source>
        <dbReference type="ARBA" id="ARBA00022777"/>
    </source>
</evidence>
<keyword evidence="11" id="KW-1185">Reference proteome</keyword>